<dbReference type="SUPFAM" id="SSF55729">
    <property type="entry name" value="Acyl-CoA N-acyltransferases (Nat)"/>
    <property type="match status" value="1"/>
</dbReference>
<evidence type="ECO:0000313" key="3">
    <source>
        <dbReference type="Proteomes" id="UP000316426"/>
    </source>
</evidence>
<dbReference type="InterPro" id="IPR016181">
    <property type="entry name" value="Acyl_CoA_acyltransferase"/>
</dbReference>
<keyword evidence="3" id="KW-1185">Reference proteome</keyword>
<dbReference type="CDD" id="cd04301">
    <property type="entry name" value="NAT_SF"/>
    <property type="match status" value="1"/>
</dbReference>
<dbReference type="EMBL" id="CP036349">
    <property type="protein sequence ID" value="QDV75197.1"/>
    <property type="molecule type" value="Genomic_DNA"/>
</dbReference>
<proteinExistence type="predicted"/>
<dbReference type="Pfam" id="PF13527">
    <property type="entry name" value="Acetyltransf_9"/>
    <property type="match status" value="1"/>
</dbReference>
<accession>A0A518KBM3</accession>
<feature type="domain" description="N-acetyltransferase" evidence="1">
    <location>
        <begin position="11"/>
        <end position="178"/>
    </location>
</feature>
<evidence type="ECO:0000259" key="1">
    <source>
        <dbReference type="PROSITE" id="PS51186"/>
    </source>
</evidence>
<name>A0A518KBM3_9BACT</name>
<organism evidence="2 3">
    <name type="scientific">Botrimarina mediterranea</name>
    <dbReference type="NCBI Taxonomy" id="2528022"/>
    <lineage>
        <taxon>Bacteria</taxon>
        <taxon>Pseudomonadati</taxon>
        <taxon>Planctomycetota</taxon>
        <taxon>Planctomycetia</taxon>
        <taxon>Pirellulales</taxon>
        <taxon>Lacipirellulaceae</taxon>
        <taxon>Botrimarina</taxon>
    </lineage>
</organism>
<dbReference type="GO" id="GO:0016747">
    <property type="term" value="F:acyltransferase activity, transferring groups other than amino-acyl groups"/>
    <property type="evidence" value="ECO:0007669"/>
    <property type="project" value="InterPro"/>
</dbReference>
<dbReference type="Proteomes" id="UP000316426">
    <property type="component" value="Chromosome"/>
</dbReference>
<gene>
    <name evidence="2" type="ORF">Spa11_34100</name>
</gene>
<protein>
    <recommendedName>
        <fullName evidence="1">N-acetyltransferase domain-containing protein</fullName>
    </recommendedName>
</protein>
<dbReference type="KEGG" id="bmei:Spa11_34100"/>
<dbReference type="InterPro" id="IPR000182">
    <property type="entry name" value="GNAT_dom"/>
</dbReference>
<sequence length="193" mass="21279">MRMMQHTVKSCRLMQISEDEALAVGGLLAKVFPKPDKGPVERAAQLKRIGQEYDGPVECGPVSHIILQEDRVVAHAVTFGRTVGANAGELTVMALAYVATDPECRGQGLGAAVTHAAFARVDQGVFPFALFQTSFKVQPFYEQIGCKLVENRVYNSLNEEDPQANPFWDDVLMRYPASEGWPIGEIDLRGRGW</sequence>
<dbReference type="Gene3D" id="3.40.630.30">
    <property type="match status" value="1"/>
</dbReference>
<dbReference type="PROSITE" id="PS51186">
    <property type="entry name" value="GNAT"/>
    <property type="match status" value="1"/>
</dbReference>
<evidence type="ECO:0000313" key="2">
    <source>
        <dbReference type="EMBL" id="QDV75197.1"/>
    </source>
</evidence>
<dbReference type="AlphaFoldDB" id="A0A518KBM3"/>
<reference evidence="2 3" key="1">
    <citation type="submission" date="2019-02" db="EMBL/GenBank/DDBJ databases">
        <title>Deep-cultivation of Planctomycetes and their phenomic and genomic characterization uncovers novel biology.</title>
        <authorList>
            <person name="Wiegand S."/>
            <person name="Jogler M."/>
            <person name="Boedeker C."/>
            <person name="Pinto D."/>
            <person name="Vollmers J."/>
            <person name="Rivas-Marin E."/>
            <person name="Kohn T."/>
            <person name="Peeters S.H."/>
            <person name="Heuer A."/>
            <person name="Rast P."/>
            <person name="Oberbeckmann S."/>
            <person name="Bunk B."/>
            <person name="Jeske O."/>
            <person name="Meyerdierks A."/>
            <person name="Storesund J.E."/>
            <person name="Kallscheuer N."/>
            <person name="Luecker S."/>
            <person name="Lage O.M."/>
            <person name="Pohl T."/>
            <person name="Merkel B.J."/>
            <person name="Hornburger P."/>
            <person name="Mueller R.-W."/>
            <person name="Bruemmer F."/>
            <person name="Labrenz M."/>
            <person name="Spormann A.M."/>
            <person name="Op den Camp H."/>
            <person name="Overmann J."/>
            <person name="Amann R."/>
            <person name="Jetten M.S.M."/>
            <person name="Mascher T."/>
            <person name="Medema M.H."/>
            <person name="Devos D.P."/>
            <person name="Kaster A.-K."/>
            <person name="Ovreas L."/>
            <person name="Rohde M."/>
            <person name="Galperin M.Y."/>
            <person name="Jogler C."/>
        </authorList>
    </citation>
    <scope>NUCLEOTIDE SEQUENCE [LARGE SCALE GENOMIC DNA]</scope>
    <source>
        <strain evidence="2 3">Spa11</strain>
    </source>
</reference>